<dbReference type="EMBL" id="BMSX01000012">
    <property type="protein sequence ID" value="GGR27950.1"/>
    <property type="molecule type" value="Genomic_DNA"/>
</dbReference>
<dbReference type="Gene3D" id="3.40.1760.10">
    <property type="entry name" value="YfbM-like super family"/>
    <property type="match status" value="1"/>
</dbReference>
<organism evidence="1 2">
    <name type="scientific">Streptomyces aurantiogriseus</name>
    <dbReference type="NCBI Taxonomy" id="66870"/>
    <lineage>
        <taxon>Bacteria</taxon>
        <taxon>Bacillati</taxon>
        <taxon>Actinomycetota</taxon>
        <taxon>Actinomycetes</taxon>
        <taxon>Kitasatosporales</taxon>
        <taxon>Streptomycetaceae</taxon>
        <taxon>Streptomyces</taxon>
    </lineage>
</organism>
<dbReference type="AlphaFoldDB" id="A0A918FBL1"/>
<name>A0A918FBL1_9ACTN</name>
<dbReference type="InterPro" id="IPR035944">
    <property type="entry name" value="YfbM-like_sf"/>
</dbReference>
<evidence type="ECO:0008006" key="3">
    <source>
        <dbReference type="Google" id="ProtNLM"/>
    </source>
</evidence>
<evidence type="ECO:0000313" key="1">
    <source>
        <dbReference type="EMBL" id="GGR27950.1"/>
    </source>
</evidence>
<sequence length="172" mass="18225">MGLTQQFARVSPAYLSRCRESALDCPGGAPGWDPPAEDLLDTDWAVWGLIRYCRATGADAGMIAALERAIDGDPHEDVGFLDHDEVYDGFDGPPRLLTPDAVTEIAGALDAVDLDAVLAGLPASTPDAAAACGFARGFTGSVRAYLTDHFAALREFYGEAAHRGLCVVVWID</sequence>
<comment type="caution">
    <text evidence="1">The sequence shown here is derived from an EMBL/GenBank/DDBJ whole genome shotgun (WGS) entry which is preliminary data.</text>
</comment>
<dbReference type="RefSeq" id="WP_189939948.1">
    <property type="nucleotide sequence ID" value="NZ_BMSX01000012.1"/>
</dbReference>
<gene>
    <name evidence="1" type="ORF">GCM10010251_49990</name>
</gene>
<dbReference type="SUPFAM" id="SSF111069">
    <property type="entry name" value="Hypothetical protein yfbM"/>
    <property type="match status" value="1"/>
</dbReference>
<dbReference type="InterPro" id="IPR015068">
    <property type="entry name" value="DUF1877"/>
</dbReference>
<dbReference type="Proteomes" id="UP000658320">
    <property type="component" value="Unassembled WGS sequence"/>
</dbReference>
<accession>A0A918FBL1</accession>
<dbReference type="Pfam" id="PF08974">
    <property type="entry name" value="DUF1877"/>
    <property type="match status" value="1"/>
</dbReference>
<keyword evidence="2" id="KW-1185">Reference proteome</keyword>
<evidence type="ECO:0000313" key="2">
    <source>
        <dbReference type="Proteomes" id="UP000658320"/>
    </source>
</evidence>
<protein>
    <recommendedName>
        <fullName evidence="3">DUF1877 domain-containing protein</fullName>
    </recommendedName>
</protein>
<reference evidence="1" key="2">
    <citation type="submission" date="2020-09" db="EMBL/GenBank/DDBJ databases">
        <authorList>
            <person name="Sun Q."/>
            <person name="Ohkuma M."/>
        </authorList>
    </citation>
    <scope>NUCLEOTIDE SEQUENCE</scope>
    <source>
        <strain evidence="1">JCM 4346</strain>
    </source>
</reference>
<reference evidence="1" key="1">
    <citation type="journal article" date="2014" name="Int. J. Syst. Evol. Microbiol.">
        <title>Complete genome sequence of Corynebacterium casei LMG S-19264T (=DSM 44701T), isolated from a smear-ripened cheese.</title>
        <authorList>
            <consortium name="US DOE Joint Genome Institute (JGI-PGF)"/>
            <person name="Walter F."/>
            <person name="Albersmeier A."/>
            <person name="Kalinowski J."/>
            <person name="Ruckert C."/>
        </authorList>
    </citation>
    <scope>NUCLEOTIDE SEQUENCE</scope>
    <source>
        <strain evidence="1">JCM 4346</strain>
    </source>
</reference>
<proteinExistence type="predicted"/>